<reference evidence="1" key="1">
    <citation type="submission" date="2014-09" db="EMBL/GenBank/DDBJ databases">
        <authorList>
            <person name="Magalhaes I.L.F."/>
            <person name="Oliveira U."/>
            <person name="Santos F.R."/>
            <person name="Vidigal T.H.D.A."/>
            <person name="Brescovit A.D."/>
            <person name="Santos A.J."/>
        </authorList>
    </citation>
    <scope>NUCLEOTIDE SEQUENCE</scope>
    <source>
        <tissue evidence="1">Shoot tissue taken approximately 20 cm above the soil surface</tissue>
    </source>
</reference>
<sequence>MGVKSEHYLLYWWNLGS</sequence>
<proteinExistence type="predicted"/>
<protein>
    <submittedName>
        <fullName evidence="1">Uncharacterized protein</fullName>
    </submittedName>
</protein>
<name>A0A0A9E5G3_ARUDO</name>
<organism evidence="1">
    <name type="scientific">Arundo donax</name>
    <name type="common">Giant reed</name>
    <name type="synonym">Donax arundinaceus</name>
    <dbReference type="NCBI Taxonomy" id="35708"/>
    <lineage>
        <taxon>Eukaryota</taxon>
        <taxon>Viridiplantae</taxon>
        <taxon>Streptophyta</taxon>
        <taxon>Embryophyta</taxon>
        <taxon>Tracheophyta</taxon>
        <taxon>Spermatophyta</taxon>
        <taxon>Magnoliopsida</taxon>
        <taxon>Liliopsida</taxon>
        <taxon>Poales</taxon>
        <taxon>Poaceae</taxon>
        <taxon>PACMAD clade</taxon>
        <taxon>Arundinoideae</taxon>
        <taxon>Arundineae</taxon>
        <taxon>Arundo</taxon>
    </lineage>
</organism>
<dbReference type="EMBL" id="GBRH01203622">
    <property type="protein sequence ID" value="JAD94273.1"/>
    <property type="molecule type" value="Transcribed_RNA"/>
</dbReference>
<reference evidence="1" key="2">
    <citation type="journal article" date="2015" name="Data Brief">
        <title>Shoot transcriptome of the giant reed, Arundo donax.</title>
        <authorList>
            <person name="Barrero R.A."/>
            <person name="Guerrero F.D."/>
            <person name="Moolhuijzen P."/>
            <person name="Goolsby J.A."/>
            <person name="Tidwell J."/>
            <person name="Bellgard S.E."/>
            <person name="Bellgard M.I."/>
        </authorList>
    </citation>
    <scope>NUCLEOTIDE SEQUENCE</scope>
    <source>
        <tissue evidence="1">Shoot tissue taken approximately 20 cm above the soil surface</tissue>
    </source>
</reference>
<evidence type="ECO:0000313" key="1">
    <source>
        <dbReference type="EMBL" id="JAD94273.1"/>
    </source>
</evidence>
<accession>A0A0A9E5G3</accession>
<dbReference type="AlphaFoldDB" id="A0A0A9E5G3"/>